<accession>A0ABX2CN67</accession>
<dbReference type="RefSeq" id="WP_172113833.1">
    <property type="nucleotide sequence ID" value="NZ_JABFDN010000012.1"/>
</dbReference>
<protein>
    <submittedName>
        <fullName evidence="1">Uncharacterized protein</fullName>
    </submittedName>
</protein>
<dbReference type="Proteomes" id="UP000886476">
    <property type="component" value="Unassembled WGS sequence"/>
</dbReference>
<proteinExistence type="predicted"/>
<keyword evidence="2" id="KW-1185">Reference proteome</keyword>
<reference evidence="1" key="1">
    <citation type="submission" date="2020-05" db="EMBL/GenBank/DDBJ databases">
        <title>Nod-independent and nitrogen-fixing Bradyrhizobium aeschynomene sp. nov. isolated from nodules of Aeschynomene indica.</title>
        <authorList>
            <person name="Zhang Z."/>
        </authorList>
    </citation>
    <scope>NUCLEOTIDE SEQUENCE</scope>
    <source>
        <strain evidence="1">83012</strain>
    </source>
</reference>
<evidence type="ECO:0000313" key="1">
    <source>
        <dbReference type="EMBL" id="NPU68784.1"/>
    </source>
</evidence>
<comment type="caution">
    <text evidence="1">The sequence shown here is derived from an EMBL/GenBank/DDBJ whole genome shotgun (WGS) entry which is preliminary data.</text>
</comment>
<dbReference type="EMBL" id="JABFDN010000012">
    <property type="protein sequence ID" value="NPU68784.1"/>
    <property type="molecule type" value="Genomic_DNA"/>
</dbReference>
<sequence length="70" mass="7504">MTRMTSEDPEICDHARALSSPVALAFVRIAMACRGVSEAAARQIYLDYIHGAATPHAPDESGRLVGHPQS</sequence>
<organism evidence="1 2">
    <name type="scientific">Bradyrhizobium aeschynomenes</name>
    <dbReference type="NCBI Taxonomy" id="2734909"/>
    <lineage>
        <taxon>Bacteria</taxon>
        <taxon>Pseudomonadati</taxon>
        <taxon>Pseudomonadota</taxon>
        <taxon>Alphaproteobacteria</taxon>
        <taxon>Hyphomicrobiales</taxon>
        <taxon>Nitrobacteraceae</taxon>
        <taxon>Bradyrhizobium</taxon>
    </lineage>
</organism>
<name>A0ABX2CN67_9BRAD</name>
<gene>
    <name evidence="1" type="ORF">HL667_27535</name>
</gene>
<evidence type="ECO:0000313" key="2">
    <source>
        <dbReference type="Proteomes" id="UP000886476"/>
    </source>
</evidence>